<proteinExistence type="predicted"/>
<organism evidence="1">
    <name type="scientific">Zea mays</name>
    <name type="common">Maize</name>
    <dbReference type="NCBI Taxonomy" id="4577"/>
    <lineage>
        <taxon>Eukaryota</taxon>
        <taxon>Viridiplantae</taxon>
        <taxon>Streptophyta</taxon>
        <taxon>Embryophyta</taxon>
        <taxon>Tracheophyta</taxon>
        <taxon>Spermatophyta</taxon>
        <taxon>Magnoliopsida</taxon>
        <taxon>Liliopsida</taxon>
        <taxon>Poales</taxon>
        <taxon>Poaceae</taxon>
        <taxon>PACMAD clade</taxon>
        <taxon>Panicoideae</taxon>
        <taxon>Andropogonodae</taxon>
        <taxon>Andropogoneae</taxon>
        <taxon>Tripsacinae</taxon>
        <taxon>Zea</taxon>
    </lineage>
</organism>
<evidence type="ECO:0000313" key="1">
    <source>
        <dbReference type="EMBL" id="AQL05131.1"/>
    </source>
</evidence>
<dbReference type="InParanoid" id="A0A1D6P5A5"/>
<gene>
    <name evidence="1" type="ORF">ZEAMMB73_Zm00001d046864</name>
</gene>
<sequence>MMRTTSPVDITQLVTVMQAQNVLGNKGTEIAKVAHRRTDAEAGVEALDAVQQSVVVAASATSFPHQRGRVNGSAHCFLRSHLQCKDETWSECLPYGLAAPNKALDCPIPMTRLCSSPAVKPKKKACYCSSVFMSMQQQVA</sequence>
<reference evidence="1" key="1">
    <citation type="submission" date="2015-12" db="EMBL/GenBank/DDBJ databases">
        <title>Update maize B73 reference genome by single molecule sequencing technologies.</title>
        <authorList>
            <consortium name="Maize Genome Sequencing Project"/>
            <person name="Ware D."/>
        </authorList>
    </citation>
    <scope>NUCLEOTIDE SEQUENCE</scope>
    <source>
        <tissue evidence="1">Seedling</tissue>
    </source>
</reference>
<dbReference type="AlphaFoldDB" id="A0A1D6P5A5"/>
<dbReference type="EMBL" id="CM000785">
    <property type="protein sequence ID" value="AQL05131.1"/>
    <property type="molecule type" value="Genomic_DNA"/>
</dbReference>
<protein>
    <submittedName>
        <fullName evidence="1">Uncharacterized protein</fullName>
    </submittedName>
</protein>
<accession>A0A1D6P5A5</accession>
<name>A0A1D6P5A5_MAIZE</name>